<feature type="region of interest" description="Disordered" evidence="1">
    <location>
        <begin position="46"/>
        <end position="68"/>
    </location>
</feature>
<comment type="caution">
    <text evidence="2">The sequence shown here is derived from an EMBL/GenBank/DDBJ whole genome shotgun (WGS) entry which is preliminary data.</text>
</comment>
<evidence type="ECO:0000313" key="3">
    <source>
        <dbReference type="Proteomes" id="UP000237000"/>
    </source>
</evidence>
<proteinExistence type="predicted"/>
<sequence>MEGINPIPLLDRTNYAEVLLTRQNDSISRCGDFHGMIDGARPPMHKLVGSWSHSPEEPKTGRNQLTCS</sequence>
<accession>A0A2P5F988</accession>
<protein>
    <submittedName>
        <fullName evidence="2">Uncharacterized protein</fullName>
    </submittedName>
</protein>
<gene>
    <name evidence="2" type="ORF">TorRG33x02_098100</name>
</gene>
<dbReference type="InParanoid" id="A0A2P5F988"/>
<dbReference type="EMBL" id="JXTC01000052">
    <property type="protein sequence ID" value="PON94336.1"/>
    <property type="molecule type" value="Genomic_DNA"/>
</dbReference>
<organism evidence="2 3">
    <name type="scientific">Trema orientale</name>
    <name type="common">Charcoal tree</name>
    <name type="synonym">Celtis orientalis</name>
    <dbReference type="NCBI Taxonomy" id="63057"/>
    <lineage>
        <taxon>Eukaryota</taxon>
        <taxon>Viridiplantae</taxon>
        <taxon>Streptophyta</taxon>
        <taxon>Embryophyta</taxon>
        <taxon>Tracheophyta</taxon>
        <taxon>Spermatophyta</taxon>
        <taxon>Magnoliopsida</taxon>
        <taxon>eudicotyledons</taxon>
        <taxon>Gunneridae</taxon>
        <taxon>Pentapetalae</taxon>
        <taxon>rosids</taxon>
        <taxon>fabids</taxon>
        <taxon>Rosales</taxon>
        <taxon>Cannabaceae</taxon>
        <taxon>Trema</taxon>
    </lineage>
</organism>
<dbReference type="Proteomes" id="UP000237000">
    <property type="component" value="Unassembled WGS sequence"/>
</dbReference>
<reference evidence="3" key="1">
    <citation type="submission" date="2016-06" db="EMBL/GenBank/DDBJ databases">
        <title>Parallel loss of symbiosis genes in relatives of nitrogen-fixing non-legume Parasponia.</title>
        <authorList>
            <person name="Van Velzen R."/>
            <person name="Holmer R."/>
            <person name="Bu F."/>
            <person name="Rutten L."/>
            <person name="Van Zeijl A."/>
            <person name="Liu W."/>
            <person name="Santuari L."/>
            <person name="Cao Q."/>
            <person name="Sharma T."/>
            <person name="Shen D."/>
            <person name="Roswanjaya Y."/>
            <person name="Wardhani T."/>
            <person name="Kalhor M.S."/>
            <person name="Jansen J."/>
            <person name="Van den Hoogen J."/>
            <person name="Gungor B."/>
            <person name="Hartog M."/>
            <person name="Hontelez J."/>
            <person name="Verver J."/>
            <person name="Yang W.-C."/>
            <person name="Schijlen E."/>
            <person name="Repin R."/>
            <person name="Schilthuizen M."/>
            <person name="Schranz E."/>
            <person name="Heidstra R."/>
            <person name="Miyata K."/>
            <person name="Fedorova E."/>
            <person name="Kohlen W."/>
            <person name="Bisseling T."/>
            <person name="Smit S."/>
            <person name="Geurts R."/>
        </authorList>
    </citation>
    <scope>NUCLEOTIDE SEQUENCE [LARGE SCALE GENOMIC DNA]</scope>
    <source>
        <strain evidence="3">cv. RG33-2</strain>
    </source>
</reference>
<dbReference type="OrthoDB" id="10593701at2759"/>
<keyword evidence="3" id="KW-1185">Reference proteome</keyword>
<evidence type="ECO:0000256" key="1">
    <source>
        <dbReference type="SAM" id="MobiDB-lite"/>
    </source>
</evidence>
<evidence type="ECO:0000313" key="2">
    <source>
        <dbReference type="EMBL" id="PON94336.1"/>
    </source>
</evidence>
<dbReference type="AlphaFoldDB" id="A0A2P5F988"/>
<name>A0A2P5F988_TREOI</name>